<gene>
    <name evidence="3" type="ORF">FQA47_022746</name>
</gene>
<organism evidence="3 4">
    <name type="scientific">Oryzias melastigma</name>
    <name type="common">Marine medaka</name>
    <dbReference type="NCBI Taxonomy" id="30732"/>
    <lineage>
        <taxon>Eukaryota</taxon>
        <taxon>Metazoa</taxon>
        <taxon>Chordata</taxon>
        <taxon>Craniata</taxon>
        <taxon>Vertebrata</taxon>
        <taxon>Euteleostomi</taxon>
        <taxon>Actinopterygii</taxon>
        <taxon>Neopterygii</taxon>
        <taxon>Teleostei</taxon>
        <taxon>Neoteleostei</taxon>
        <taxon>Acanthomorphata</taxon>
        <taxon>Ovalentaria</taxon>
        <taxon>Atherinomorphae</taxon>
        <taxon>Beloniformes</taxon>
        <taxon>Adrianichthyidae</taxon>
        <taxon>Oryziinae</taxon>
        <taxon>Oryzias</taxon>
    </lineage>
</organism>
<dbReference type="Proteomes" id="UP000646548">
    <property type="component" value="Unassembled WGS sequence"/>
</dbReference>
<dbReference type="AlphaFoldDB" id="A0A834C526"/>
<accession>A0A834C526</accession>
<feature type="region of interest" description="Disordered" evidence="1">
    <location>
        <begin position="23"/>
        <end position="42"/>
    </location>
</feature>
<sequence>MLYLLGITAGLLLIIICVSKGLKEEKKSPKSLPSESSGNNMMKDLTEDDVHLLARIISVGLVDADPDYLQHLKGFRDLTAG</sequence>
<evidence type="ECO:0000256" key="2">
    <source>
        <dbReference type="SAM" id="SignalP"/>
    </source>
</evidence>
<dbReference type="EMBL" id="WKFB01000356">
    <property type="protein sequence ID" value="KAF6725563.1"/>
    <property type="molecule type" value="Genomic_DNA"/>
</dbReference>
<evidence type="ECO:0000313" key="3">
    <source>
        <dbReference type="EMBL" id="KAF6725563.1"/>
    </source>
</evidence>
<evidence type="ECO:0000256" key="1">
    <source>
        <dbReference type="SAM" id="MobiDB-lite"/>
    </source>
</evidence>
<proteinExistence type="predicted"/>
<feature type="signal peptide" evidence="2">
    <location>
        <begin position="1"/>
        <end position="21"/>
    </location>
</feature>
<keyword evidence="2" id="KW-0732">Signal</keyword>
<feature type="chain" id="PRO_5032360320" evidence="2">
    <location>
        <begin position="22"/>
        <end position="81"/>
    </location>
</feature>
<evidence type="ECO:0000313" key="4">
    <source>
        <dbReference type="Proteomes" id="UP000646548"/>
    </source>
</evidence>
<name>A0A834C526_ORYME</name>
<reference evidence="3" key="1">
    <citation type="journal article" name="BMC Genomics">
        <title>Long-read sequencing and de novo genome assembly of marine medaka (Oryzias melastigma).</title>
        <authorList>
            <person name="Liang P."/>
            <person name="Saqib H.S.A."/>
            <person name="Ni X."/>
            <person name="Shen Y."/>
        </authorList>
    </citation>
    <scope>NUCLEOTIDE SEQUENCE</scope>
    <source>
        <strain evidence="3">Bigg-433</strain>
    </source>
</reference>
<comment type="caution">
    <text evidence="3">The sequence shown here is derived from an EMBL/GenBank/DDBJ whole genome shotgun (WGS) entry which is preliminary data.</text>
</comment>
<protein>
    <submittedName>
        <fullName evidence="3">Uncharacterized protein</fullName>
    </submittedName>
</protein>